<accession>A0ABN8X552</accession>
<evidence type="ECO:0000259" key="1">
    <source>
        <dbReference type="Pfam" id="PF04909"/>
    </source>
</evidence>
<dbReference type="Proteomes" id="UP001162030">
    <property type="component" value="Chromosome"/>
</dbReference>
<dbReference type="RefSeq" id="WP_026611108.1">
    <property type="nucleotide sequence ID" value="NZ_OX458333.1"/>
</dbReference>
<dbReference type="InterPro" id="IPR006311">
    <property type="entry name" value="TAT_signal"/>
</dbReference>
<dbReference type="EMBL" id="OX458333">
    <property type="protein sequence ID" value="CAI8884733.1"/>
    <property type="molecule type" value="Genomic_DNA"/>
</dbReference>
<dbReference type="PANTHER" id="PTHR42889">
    <property type="entry name" value="BLR3681 PROTEIN"/>
    <property type="match status" value="1"/>
</dbReference>
<name>A0ABN8X552_9GAMM</name>
<feature type="domain" description="Amidohydrolase-related" evidence="1">
    <location>
        <begin position="181"/>
        <end position="432"/>
    </location>
</feature>
<sequence length="483" mass="53772">MAIDPEGKRLPIKLDTATNGEYLPMPLPYPVLVAKRLAHDQASNVSRRLGMTRRAFLKSASGAAMTLLAMNRAFAAFGKTGGRYEVPDLAAYEPELAEAAIGGKEFIFDIQGHHVNPKRPWRRPTNRWTYSLRFFPQADCGDGAIECFSAEHYIREVFLDSDTTMAVLSAVPAAPGDDPLTTEDAATTRAMVDALEGSHRLLIHGLVRPNLPGEIDAMSMQKEKYDVAAWKTYTQWGPSGKGYWLDDPDVGIPFIEKARSLGVKVICIHKGLPLFGLDYAHSTCRDIGVVAKRFPDVAFIVYHSGYEPKRKEGPYDPKNASGGVDSLIKSLQDNEIPPNANVYAELGSTWKLLMRDPDQAAHVLGKLFKYVGENNVLWGTDSIWYGSPQDQIQAFRAFQIAESLRERYGYPEITAELRAKVFGLNAAKPYRISTDEIKSRTASDRVANIKRVYSEDPDPSFASYGPKTRREFFDLLRYRGGPV</sequence>
<keyword evidence="3" id="KW-1185">Reference proteome</keyword>
<organism evidence="2 3">
    <name type="scientific">Methylocaldum szegediense</name>
    <dbReference type="NCBI Taxonomy" id="73780"/>
    <lineage>
        <taxon>Bacteria</taxon>
        <taxon>Pseudomonadati</taxon>
        <taxon>Pseudomonadota</taxon>
        <taxon>Gammaproteobacteria</taxon>
        <taxon>Methylococcales</taxon>
        <taxon>Methylococcaceae</taxon>
        <taxon>Methylocaldum</taxon>
    </lineage>
</organism>
<dbReference type="PROSITE" id="PS51318">
    <property type="entry name" value="TAT"/>
    <property type="match status" value="1"/>
</dbReference>
<dbReference type="InterPro" id="IPR006680">
    <property type="entry name" value="Amidohydro-rel"/>
</dbReference>
<protein>
    <submittedName>
        <fullName evidence="2">Amidohydro-rel domain-containing protein</fullName>
    </submittedName>
</protein>
<evidence type="ECO:0000313" key="3">
    <source>
        <dbReference type="Proteomes" id="UP001162030"/>
    </source>
</evidence>
<gene>
    <name evidence="2" type="ORF">MSZNOR_3128</name>
</gene>
<dbReference type="Gene3D" id="3.20.20.140">
    <property type="entry name" value="Metal-dependent hydrolases"/>
    <property type="match status" value="1"/>
</dbReference>
<dbReference type="SUPFAM" id="SSF51556">
    <property type="entry name" value="Metallo-dependent hydrolases"/>
    <property type="match status" value="1"/>
</dbReference>
<dbReference type="InterPro" id="IPR032466">
    <property type="entry name" value="Metal_Hydrolase"/>
</dbReference>
<proteinExistence type="predicted"/>
<dbReference type="PANTHER" id="PTHR42889:SF1">
    <property type="entry name" value="BLR3681 PROTEIN"/>
    <property type="match status" value="1"/>
</dbReference>
<evidence type="ECO:0000313" key="2">
    <source>
        <dbReference type="EMBL" id="CAI8884733.1"/>
    </source>
</evidence>
<reference evidence="2 3" key="1">
    <citation type="submission" date="2023-03" db="EMBL/GenBank/DDBJ databases">
        <authorList>
            <person name="Pearce D."/>
        </authorList>
    </citation>
    <scope>NUCLEOTIDE SEQUENCE [LARGE SCALE GENOMIC DNA]</scope>
    <source>
        <strain evidence="2">Msz</strain>
    </source>
</reference>
<dbReference type="Pfam" id="PF04909">
    <property type="entry name" value="Amidohydro_2"/>
    <property type="match status" value="1"/>
</dbReference>